<feature type="domain" description="Cellulose-binding Sde182 C-terminal" evidence="2">
    <location>
        <begin position="397"/>
        <end position="475"/>
    </location>
</feature>
<evidence type="ECO:0000313" key="3">
    <source>
        <dbReference type="EMBL" id="MDO1447926.1"/>
    </source>
</evidence>
<evidence type="ECO:0000259" key="2">
    <source>
        <dbReference type="Pfam" id="PF21027"/>
    </source>
</evidence>
<dbReference type="EMBL" id="JAUKPO010000009">
    <property type="protein sequence ID" value="MDO1447926.1"/>
    <property type="molecule type" value="Genomic_DNA"/>
</dbReference>
<accession>A0ABT8R8B0</accession>
<keyword evidence="4" id="KW-1185">Reference proteome</keyword>
<reference evidence="3" key="1">
    <citation type="submission" date="2023-07" db="EMBL/GenBank/DDBJ databases">
        <title>The genome sequence of Rhodocytophaga aerolata KACC 12507.</title>
        <authorList>
            <person name="Zhang X."/>
        </authorList>
    </citation>
    <scope>NUCLEOTIDE SEQUENCE</scope>
    <source>
        <strain evidence="3">KACC 12507</strain>
    </source>
</reference>
<dbReference type="Gene3D" id="2.60.40.10">
    <property type="entry name" value="Immunoglobulins"/>
    <property type="match status" value="1"/>
</dbReference>
<dbReference type="InterPro" id="IPR013783">
    <property type="entry name" value="Ig-like_fold"/>
</dbReference>
<proteinExistence type="predicted"/>
<gene>
    <name evidence="3" type="ORF">Q0590_16765</name>
</gene>
<evidence type="ECO:0000259" key="1">
    <source>
        <dbReference type="Pfam" id="PF07632"/>
    </source>
</evidence>
<comment type="caution">
    <text evidence="3">The sequence shown here is derived from an EMBL/GenBank/DDBJ whole genome shotgun (WGS) entry which is preliminary data.</text>
</comment>
<dbReference type="InterPro" id="IPR048527">
    <property type="entry name" value="Sde182_C"/>
</dbReference>
<name>A0ABT8R8B0_9BACT</name>
<feature type="domain" description="Cellulose-binding Sde182 nucleoside hydrolase-like" evidence="1">
    <location>
        <begin position="26"/>
        <end position="323"/>
    </location>
</feature>
<dbReference type="Pfam" id="PF21027">
    <property type="entry name" value="Sde0182_C"/>
    <property type="match status" value="1"/>
</dbReference>
<protein>
    <submittedName>
        <fullName evidence="3">DUF1593 domain-containing protein</fullName>
    </submittedName>
</protein>
<dbReference type="Gene3D" id="3.90.245.10">
    <property type="entry name" value="Ribonucleoside hydrolase-like"/>
    <property type="match status" value="1"/>
</dbReference>
<dbReference type="RefSeq" id="WP_302038731.1">
    <property type="nucleotide sequence ID" value="NZ_JAUKPO010000009.1"/>
</dbReference>
<dbReference type="InterPro" id="IPR036452">
    <property type="entry name" value="Ribo_hydro-like"/>
</dbReference>
<dbReference type="Proteomes" id="UP001168528">
    <property type="component" value="Unassembled WGS sequence"/>
</dbReference>
<dbReference type="InterPro" id="IPR011483">
    <property type="entry name" value="Sde182_NH-like"/>
</dbReference>
<organism evidence="3 4">
    <name type="scientific">Rhodocytophaga aerolata</name>
    <dbReference type="NCBI Taxonomy" id="455078"/>
    <lineage>
        <taxon>Bacteria</taxon>
        <taxon>Pseudomonadati</taxon>
        <taxon>Bacteroidota</taxon>
        <taxon>Cytophagia</taxon>
        <taxon>Cytophagales</taxon>
        <taxon>Rhodocytophagaceae</taxon>
        <taxon>Rhodocytophaga</taxon>
    </lineage>
</organism>
<sequence length="477" mass="54928">MHLQKLLLFCCCWLLSINLMGQEKYRVVIMTDMTHDDGNSLIRYLYYTPYFDTEAIIVTQQLPDFNYNQDGPWNKVQSILSAYKQEYNQLKKHDAQFPTYEKLAGITKKGRGALPILWLTNEKKFAGKIAERYVESSWGDIRFADWIGEGNTPNGETKDSEGSEFLQQVFDKPDNRPIFVQMWGGPVTFMQALYRYRQRQGEEKYQQLLSKLHVFSIHLQDITFDYMLDLDKMQDTKCLNMGTVRSTYEGERVQPGWFLYDGNHFWKYIRVMKQTEVNGHGPMSDLYDHGGEGDTPAFLYLLSARFGLNNPLKPTQGSWGSRFVPMSEAFPGNYFHTCQVEQAELERWIPHVKNNFLNRLKYSTKDPKQVNHEPIAQVNKDKTTKILSIKTKPGASVNLNASSSTDPDGNKLSFKWYQYKTHNSYTGDISLANPAAALQTVTLPQDIGDKSLHLILEVHDNGTPSLVTYRRILLSAE</sequence>
<evidence type="ECO:0000313" key="4">
    <source>
        <dbReference type="Proteomes" id="UP001168528"/>
    </source>
</evidence>
<dbReference type="Pfam" id="PF07632">
    <property type="entry name" value="Sde182_NH-like"/>
    <property type="match status" value="1"/>
</dbReference>